<gene>
    <name evidence="13" type="ORF">MELA_01001</name>
</gene>
<keyword evidence="14" id="KW-1185">Reference proteome</keyword>
<dbReference type="GO" id="GO:0044718">
    <property type="term" value="P:siderophore transmembrane transport"/>
    <property type="evidence" value="ECO:0007669"/>
    <property type="project" value="TreeGrafter"/>
</dbReference>
<protein>
    <submittedName>
        <fullName evidence="13">TonB-denpendent receptor</fullName>
    </submittedName>
</protein>
<evidence type="ECO:0000313" key="14">
    <source>
        <dbReference type="Proteomes" id="UP000334340"/>
    </source>
</evidence>
<dbReference type="Gene3D" id="2.40.170.20">
    <property type="entry name" value="TonB-dependent receptor, beta-barrel domain"/>
    <property type="match status" value="1"/>
</dbReference>
<dbReference type="AlphaFoldDB" id="A0A564ZJA6"/>
<keyword evidence="5 9" id="KW-0798">TonB box</keyword>
<dbReference type="InterPro" id="IPR036942">
    <property type="entry name" value="Beta-barrel_TonB_sf"/>
</dbReference>
<dbReference type="SUPFAM" id="SSF56935">
    <property type="entry name" value="Porins"/>
    <property type="match status" value="1"/>
</dbReference>
<organism evidence="13 14">
    <name type="scientific">Candidatus Methylomirabilis lanthanidiphila</name>
    <dbReference type="NCBI Taxonomy" id="2211376"/>
    <lineage>
        <taxon>Bacteria</taxon>
        <taxon>Candidatus Methylomirabilota</taxon>
        <taxon>Candidatus Methylomirabilia</taxon>
        <taxon>Candidatus Methylomirabilales</taxon>
        <taxon>Candidatus Methylomirabilaceae</taxon>
        <taxon>Candidatus Methylomirabilis</taxon>
    </lineage>
</organism>
<keyword evidence="3 8" id="KW-1134">Transmembrane beta strand</keyword>
<evidence type="ECO:0000256" key="9">
    <source>
        <dbReference type="RuleBase" id="RU003357"/>
    </source>
</evidence>
<feature type="chain" id="PRO_5021886375" evidence="10">
    <location>
        <begin position="32"/>
        <end position="762"/>
    </location>
</feature>
<evidence type="ECO:0000256" key="7">
    <source>
        <dbReference type="ARBA" id="ARBA00023237"/>
    </source>
</evidence>
<dbReference type="GO" id="GO:0009279">
    <property type="term" value="C:cell outer membrane"/>
    <property type="evidence" value="ECO:0007669"/>
    <property type="project" value="UniProtKB-SubCell"/>
</dbReference>
<reference evidence="13 14" key="1">
    <citation type="submission" date="2019-07" db="EMBL/GenBank/DDBJ databases">
        <authorList>
            <person name="Cremers G."/>
        </authorList>
    </citation>
    <scope>NUCLEOTIDE SEQUENCE [LARGE SCALE GENOMIC DNA]</scope>
</reference>
<dbReference type="Pfam" id="PF00593">
    <property type="entry name" value="TonB_dep_Rec_b-barrel"/>
    <property type="match status" value="1"/>
</dbReference>
<evidence type="ECO:0000256" key="3">
    <source>
        <dbReference type="ARBA" id="ARBA00022452"/>
    </source>
</evidence>
<feature type="domain" description="TonB-dependent receptor-like beta-barrel" evidence="11">
    <location>
        <begin position="257"/>
        <end position="716"/>
    </location>
</feature>
<evidence type="ECO:0000256" key="8">
    <source>
        <dbReference type="PROSITE-ProRule" id="PRU01360"/>
    </source>
</evidence>
<sequence>MTQRGRNRRHKRTAALVGMTMLLTWATHATAEEEKKEEVTTLKEVIVRSTAMNDVFVPLNATVIDETQRQSLAPATNDTASLLRDIPGVSLYGGGGISSLPAIHGLADDRLRIKIDGMDLISACPNHMTPALSYVDPSNVGTLRTFAGIAPVSVGGDSIGGTILLESPAPVFAAPGQAPLSTGHLSSFYRSNNQARGGDYSATFATDIFSATYSGSVVHADNYTAGGNFKPAGPAAVDKPGNILDGDEVGSSSYKAENHNLAFALKQGNHLFEAKLGYQYIPEQGFPNQRMDIISNTQWRQNLRYLGQFGWGSLEARAYHETVRHDMDFGDDKQFQYGIAPGMPMNSDSRNLGGVLKANIDLTKDHTVRVGGEYQYYRLHDWWPPSPRVLPPGVMMGGMAPNTFVNINDGTRERKAVFAEWETRLHPQWLTLLGARYERVGMDAGDVHGYNNMDEFAADVFNARNHERDDNNWDLTALARYTPTPMLSLEFGYAHKMRSPNLYERYAWSTNSMAMVMNNFVGDGNGYVGNLNLDQEKAHTLSGTVDWHAADRSWGFKVTPYYTHVTDYIDARRCLQSGMNVTCGVPVSNTPSDKFVLLQYVNQTARLWGVDVSGHLPLAQIDGVGEFNLAGLFNYTNGKNRTTGDDLYNIMPMNGKLALRHTLGGFDSSVEVIMAKGKNNISDVRNEIKTSGYILANLRAGYNWKTMRLDFGIDNVFDKYYSLPLGGAYTGQGMTMGLNSIPWGTAVPGMGRSYNTRLTYRF</sequence>
<dbReference type="InterPro" id="IPR037066">
    <property type="entry name" value="Plug_dom_sf"/>
</dbReference>
<dbReference type="InterPro" id="IPR039426">
    <property type="entry name" value="TonB-dep_rcpt-like"/>
</dbReference>
<dbReference type="InterPro" id="IPR000531">
    <property type="entry name" value="Beta-barrel_TonB"/>
</dbReference>
<dbReference type="PROSITE" id="PS52016">
    <property type="entry name" value="TONB_DEPENDENT_REC_3"/>
    <property type="match status" value="1"/>
</dbReference>
<accession>A0A564ZJA6</accession>
<evidence type="ECO:0000313" key="13">
    <source>
        <dbReference type="EMBL" id="VUZ84628.1"/>
    </source>
</evidence>
<evidence type="ECO:0000256" key="2">
    <source>
        <dbReference type="ARBA" id="ARBA00022448"/>
    </source>
</evidence>
<comment type="similarity">
    <text evidence="8 9">Belongs to the TonB-dependent receptor family.</text>
</comment>
<keyword evidence="4 8" id="KW-0812">Transmembrane</keyword>
<dbReference type="PANTHER" id="PTHR30069">
    <property type="entry name" value="TONB-DEPENDENT OUTER MEMBRANE RECEPTOR"/>
    <property type="match status" value="1"/>
</dbReference>
<dbReference type="EMBL" id="CABIKM010000015">
    <property type="protein sequence ID" value="VUZ84628.1"/>
    <property type="molecule type" value="Genomic_DNA"/>
</dbReference>
<evidence type="ECO:0000256" key="5">
    <source>
        <dbReference type="ARBA" id="ARBA00023077"/>
    </source>
</evidence>
<comment type="subcellular location">
    <subcellularLocation>
        <location evidence="1 8">Cell outer membrane</location>
        <topology evidence="1 8">Multi-pass membrane protein</topology>
    </subcellularLocation>
</comment>
<proteinExistence type="inferred from homology"/>
<dbReference type="Proteomes" id="UP000334340">
    <property type="component" value="Unassembled WGS sequence"/>
</dbReference>
<keyword evidence="7 8" id="KW-0998">Cell outer membrane</keyword>
<keyword evidence="10" id="KW-0732">Signal</keyword>
<keyword evidence="13" id="KW-0675">Receptor</keyword>
<dbReference type="Pfam" id="PF07715">
    <property type="entry name" value="Plug"/>
    <property type="match status" value="1"/>
</dbReference>
<feature type="signal peptide" evidence="10">
    <location>
        <begin position="1"/>
        <end position="31"/>
    </location>
</feature>
<evidence type="ECO:0000256" key="6">
    <source>
        <dbReference type="ARBA" id="ARBA00023136"/>
    </source>
</evidence>
<keyword evidence="2 8" id="KW-0813">Transport</keyword>
<name>A0A564ZJA6_9BACT</name>
<evidence type="ECO:0000256" key="1">
    <source>
        <dbReference type="ARBA" id="ARBA00004571"/>
    </source>
</evidence>
<evidence type="ECO:0000256" key="4">
    <source>
        <dbReference type="ARBA" id="ARBA00022692"/>
    </source>
</evidence>
<evidence type="ECO:0000259" key="12">
    <source>
        <dbReference type="Pfam" id="PF07715"/>
    </source>
</evidence>
<feature type="domain" description="TonB-dependent receptor plug" evidence="12">
    <location>
        <begin position="58"/>
        <end position="162"/>
    </location>
</feature>
<dbReference type="GO" id="GO:0015344">
    <property type="term" value="F:siderophore uptake transmembrane transporter activity"/>
    <property type="evidence" value="ECO:0007669"/>
    <property type="project" value="TreeGrafter"/>
</dbReference>
<evidence type="ECO:0000256" key="10">
    <source>
        <dbReference type="SAM" id="SignalP"/>
    </source>
</evidence>
<dbReference type="PANTHER" id="PTHR30069:SF49">
    <property type="entry name" value="OUTER MEMBRANE PROTEIN C"/>
    <property type="match status" value="1"/>
</dbReference>
<dbReference type="Gene3D" id="2.170.130.10">
    <property type="entry name" value="TonB-dependent receptor, plug domain"/>
    <property type="match status" value="1"/>
</dbReference>
<dbReference type="InterPro" id="IPR012910">
    <property type="entry name" value="Plug_dom"/>
</dbReference>
<evidence type="ECO:0000259" key="11">
    <source>
        <dbReference type="Pfam" id="PF00593"/>
    </source>
</evidence>
<keyword evidence="6 8" id="KW-0472">Membrane</keyword>